<dbReference type="PANTHER" id="PTHR46538">
    <property type="entry name" value="PROTEIN KINASE DOMAIN-CONTAINING PROTEIN"/>
    <property type="match status" value="1"/>
</dbReference>
<feature type="domain" description="Protein kinase" evidence="10">
    <location>
        <begin position="40"/>
        <end position="298"/>
    </location>
</feature>
<dbReference type="InterPro" id="IPR008271">
    <property type="entry name" value="Ser/Thr_kinase_AS"/>
</dbReference>
<feature type="compositionally biased region" description="Acidic residues" evidence="9">
    <location>
        <begin position="405"/>
        <end position="414"/>
    </location>
</feature>
<proteinExistence type="predicted"/>
<accession>A0A8S4NQA2</accession>
<keyword evidence="8" id="KW-0175">Coiled coil</keyword>
<evidence type="ECO:0000259" key="10">
    <source>
        <dbReference type="PROSITE" id="PS50011"/>
    </source>
</evidence>
<evidence type="ECO:0000256" key="3">
    <source>
        <dbReference type="ARBA" id="ARBA00022679"/>
    </source>
</evidence>
<evidence type="ECO:0000256" key="4">
    <source>
        <dbReference type="ARBA" id="ARBA00022741"/>
    </source>
</evidence>
<dbReference type="FunFam" id="1.10.510.10:FF:001298">
    <property type="entry name" value="STE20-like kinase"/>
    <property type="match status" value="1"/>
</dbReference>
<feature type="compositionally biased region" description="Basic and acidic residues" evidence="9">
    <location>
        <begin position="433"/>
        <end position="448"/>
    </location>
</feature>
<dbReference type="InterPro" id="IPR011009">
    <property type="entry name" value="Kinase-like_dom_sf"/>
</dbReference>
<dbReference type="EMBL" id="CAIIXF020000005">
    <property type="protein sequence ID" value="CAH1783560.1"/>
    <property type="molecule type" value="Genomic_DNA"/>
</dbReference>
<dbReference type="PROSITE" id="PS00107">
    <property type="entry name" value="PROTEIN_KINASE_ATP"/>
    <property type="match status" value="1"/>
</dbReference>
<organism evidence="11 12">
    <name type="scientific">Owenia fusiformis</name>
    <name type="common">Polychaete worm</name>
    <dbReference type="NCBI Taxonomy" id="6347"/>
    <lineage>
        <taxon>Eukaryota</taxon>
        <taxon>Metazoa</taxon>
        <taxon>Spiralia</taxon>
        <taxon>Lophotrochozoa</taxon>
        <taxon>Annelida</taxon>
        <taxon>Polychaeta</taxon>
        <taxon>Sedentaria</taxon>
        <taxon>Canalipalpata</taxon>
        <taxon>Sabellida</taxon>
        <taxon>Oweniida</taxon>
        <taxon>Oweniidae</taxon>
        <taxon>Owenia</taxon>
    </lineage>
</organism>
<evidence type="ECO:0000256" key="9">
    <source>
        <dbReference type="SAM" id="MobiDB-lite"/>
    </source>
</evidence>
<feature type="region of interest" description="Disordered" evidence="9">
    <location>
        <begin position="471"/>
        <end position="675"/>
    </location>
</feature>
<dbReference type="GO" id="GO:0005524">
    <property type="term" value="F:ATP binding"/>
    <property type="evidence" value="ECO:0007669"/>
    <property type="project" value="UniProtKB-UniRule"/>
</dbReference>
<feature type="region of interest" description="Disordered" evidence="9">
    <location>
        <begin position="355"/>
        <end position="448"/>
    </location>
</feature>
<keyword evidence="1" id="KW-0723">Serine/threonine-protein kinase</keyword>
<dbReference type="SMART" id="SM00220">
    <property type="entry name" value="S_TKc"/>
    <property type="match status" value="1"/>
</dbReference>
<gene>
    <name evidence="11" type="ORF">OFUS_LOCUS9892</name>
</gene>
<keyword evidence="2" id="KW-0597">Phosphoprotein</keyword>
<dbReference type="Proteomes" id="UP000749559">
    <property type="component" value="Unassembled WGS sequence"/>
</dbReference>
<keyword evidence="6 7" id="KW-0067">ATP-binding</keyword>
<evidence type="ECO:0000256" key="2">
    <source>
        <dbReference type="ARBA" id="ARBA00022553"/>
    </source>
</evidence>
<keyword evidence="3" id="KW-0808">Transferase</keyword>
<keyword evidence="12" id="KW-1185">Reference proteome</keyword>
<dbReference type="Gene3D" id="1.10.510.10">
    <property type="entry name" value="Transferase(Phosphotransferase) domain 1"/>
    <property type="match status" value="1"/>
</dbReference>
<comment type="caution">
    <text evidence="11">The sequence shown here is derived from an EMBL/GenBank/DDBJ whole genome shotgun (WGS) entry which is preliminary data.</text>
</comment>
<name>A0A8S4NQA2_OWEFU</name>
<evidence type="ECO:0000256" key="8">
    <source>
        <dbReference type="SAM" id="Coils"/>
    </source>
</evidence>
<dbReference type="InterPro" id="IPR022165">
    <property type="entry name" value="PKK"/>
</dbReference>
<dbReference type="Pfam" id="PF00069">
    <property type="entry name" value="Pkinase"/>
    <property type="match status" value="1"/>
</dbReference>
<feature type="compositionally biased region" description="Basic and acidic residues" evidence="9">
    <location>
        <begin position="641"/>
        <end position="666"/>
    </location>
</feature>
<protein>
    <recommendedName>
        <fullName evidence="10">Protein kinase domain-containing protein</fullName>
    </recommendedName>
</protein>
<dbReference type="SUPFAM" id="SSF56112">
    <property type="entry name" value="Protein kinase-like (PK-like)"/>
    <property type="match status" value="1"/>
</dbReference>
<feature type="region of interest" description="Disordered" evidence="9">
    <location>
        <begin position="1028"/>
        <end position="1057"/>
    </location>
</feature>
<feature type="binding site" evidence="7">
    <location>
        <position position="69"/>
    </location>
    <ligand>
        <name>ATP</name>
        <dbReference type="ChEBI" id="CHEBI:30616"/>
    </ligand>
</feature>
<dbReference type="InterPro" id="IPR000719">
    <property type="entry name" value="Prot_kinase_dom"/>
</dbReference>
<feature type="compositionally biased region" description="Polar residues" evidence="9">
    <location>
        <begin position="1308"/>
        <end position="1320"/>
    </location>
</feature>
<evidence type="ECO:0000313" key="12">
    <source>
        <dbReference type="Proteomes" id="UP000749559"/>
    </source>
</evidence>
<reference evidence="11" key="1">
    <citation type="submission" date="2022-03" db="EMBL/GenBank/DDBJ databases">
        <authorList>
            <person name="Martin C."/>
        </authorList>
    </citation>
    <scope>NUCLEOTIDE SEQUENCE</scope>
</reference>
<feature type="compositionally biased region" description="Basic and acidic residues" evidence="9">
    <location>
        <begin position="760"/>
        <end position="769"/>
    </location>
</feature>
<feature type="compositionally biased region" description="Polar residues" evidence="9">
    <location>
        <begin position="1290"/>
        <end position="1299"/>
    </location>
</feature>
<feature type="compositionally biased region" description="Basic and acidic residues" evidence="9">
    <location>
        <begin position="831"/>
        <end position="846"/>
    </location>
</feature>
<feature type="region of interest" description="Disordered" evidence="9">
    <location>
        <begin position="731"/>
        <end position="870"/>
    </location>
</feature>
<feature type="compositionally biased region" description="Low complexity" evidence="9">
    <location>
        <begin position="810"/>
        <end position="826"/>
    </location>
</feature>
<dbReference type="PROSITE" id="PS00108">
    <property type="entry name" value="PROTEIN_KINASE_ST"/>
    <property type="match status" value="1"/>
</dbReference>
<dbReference type="OrthoDB" id="10027016at2759"/>
<dbReference type="GO" id="GO:0004674">
    <property type="term" value="F:protein serine/threonine kinase activity"/>
    <property type="evidence" value="ECO:0007669"/>
    <property type="project" value="UniProtKB-KW"/>
</dbReference>
<feature type="coiled-coil region" evidence="8">
    <location>
        <begin position="948"/>
        <end position="979"/>
    </location>
</feature>
<feature type="compositionally biased region" description="Basic and acidic residues" evidence="9">
    <location>
        <begin position="586"/>
        <end position="602"/>
    </location>
</feature>
<evidence type="ECO:0000256" key="7">
    <source>
        <dbReference type="PROSITE-ProRule" id="PRU10141"/>
    </source>
</evidence>
<dbReference type="Gene3D" id="3.30.200.20">
    <property type="entry name" value="Phosphorylase Kinase, domain 1"/>
    <property type="match status" value="1"/>
</dbReference>
<evidence type="ECO:0000256" key="1">
    <source>
        <dbReference type="ARBA" id="ARBA00022527"/>
    </source>
</evidence>
<feature type="region of interest" description="Disordered" evidence="9">
    <location>
        <begin position="1289"/>
        <end position="1320"/>
    </location>
</feature>
<evidence type="ECO:0000313" key="11">
    <source>
        <dbReference type="EMBL" id="CAH1783560.1"/>
    </source>
</evidence>
<keyword evidence="5" id="KW-0418">Kinase</keyword>
<dbReference type="InterPro" id="IPR017441">
    <property type="entry name" value="Protein_kinase_ATP_BS"/>
</dbReference>
<feature type="compositionally biased region" description="Basic and acidic residues" evidence="9">
    <location>
        <begin position="731"/>
        <end position="740"/>
    </location>
</feature>
<feature type="coiled-coil region" evidence="8">
    <location>
        <begin position="1192"/>
        <end position="1261"/>
    </location>
</feature>
<feature type="compositionally biased region" description="Basic and acidic residues" evidence="9">
    <location>
        <begin position="370"/>
        <end position="383"/>
    </location>
</feature>
<evidence type="ECO:0000256" key="5">
    <source>
        <dbReference type="ARBA" id="ARBA00022777"/>
    </source>
</evidence>
<feature type="compositionally biased region" description="Basic and acidic residues" evidence="9">
    <location>
        <begin position="795"/>
        <end position="804"/>
    </location>
</feature>
<feature type="compositionally biased region" description="Basic and acidic residues" evidence="9">
    <location>
        <begin position="520"/>
        <end position="534"/>
    </location>
</feature>
<evidence type="ECO:0000256" key="6">
    <source>
        <dbReference type="ARBA" id="ARBA00022840"/>
    </source>
</evidence>
<dbReference type="PROSITE" id="PS50011">
    <property type="entry name" value="PROTEIN_KINASE_DOM"/>
    <property type="match status" value="1"/>
</dbReference>
<dbReference type="PANTHER" id="PTHR46538:SF3">
    <property type="entry name" value="PROTEIN KINASE DOMAIN-CONTAINING PROTEIN"/>
    <property type="match status" value="1"/>
</dbReference>
<keyword evidence="4 7" id="KW-0547">Nucleotide-binding</keyword>
<dbReference type="Pfam" id="PF12474">
    <property type="entry name" value="PKK"/>
    <property type="match status" value="2"/>
</dbReference>
<dbReference type="InterPro" id="IPR051585">
    <property type="entry name" value="STE20_Ser/Thr_Kinases"/>
</dbReference>
<sequence>MSFLKSFKKLFSSKADEEEKKKKQEERYNLLRREDPTEIWEIIGELGDGAFGKVYKAKNKKNGLLAALKQVEIKDDEELQDFIVEIEILTECKHKNVVGLHEAFLYNNKLWMYIEFCGGGAVDSIMLELEKPLTEPQIRSICKEMVEGLEFLHQNKVIHRDMKAGNVLLTLDGQVKLADFGVSAKNAKTIQKRDSFIGTPYWMAPEVILCETLKDSPYDYKADIWSLGVTLIEFAEMEPPNHEMHPMRVLIRIQKSDPPTLCAPSRWSKEFSNFIAACLVRDPEARPTPSALLKHPFLCNVDSKPIIELISEAKAEVVETVEDIDDETRIPKADSDTKSVDNLDIDVDKLSLTSLDSNRSAPMTPVAAQRDIKLSRDSQDLGKIHTPVSSPESTPPPGDKNGNDADYEQIDEEAITSPSVDISNIPPPPEFRGAQKEDTTKAEDETLRHLDETLDMLDDSIEPECPIEVTVTDGDAPIEPPPPICDQPLPKVPSGDADNATINDIPDIVQDVDNKAVSTPDDKPSDLDSKDDLITKIIGGEITIPGDATEPCANDSITTPDLGVTEPPPPSSPEVKEPSPILENVDPCKKDGSDLDINKTDTIEPPVEDSEKDTVKPESESNMDSSEIKPSMDGEGGVVKEPSEESSHRDLETLDESPELKKKEEEPVTNDKNNEVVAEEVYKDIVEDVIKSDKTQPSIPAIVLDTVQDIVSDQTEDKPEDKEVKDAVKDIEQNEVKDTTTVEPNETQEAKITVIDDVVIDDKSEKPKQPDPVITIHGHNLPEKSSMIINGHAVKQGDNEKKESNGGLPSPSSSTSSMSDRSSEVSTNSSVKEEFKKPLPVDRANDGKISGVQYRKKQAPVKQQESTKKTNYRTLTKVRKYVVDGVVMTSSTQKTVIAGDENKYKEEHEWRKQDLRELKMLQKLENRQYQELVYKAAYMREQQEKKFETEMQNLLKNYEQDIETLNRQQKQQVEKAEINQGLDIKNASKKIKMDQERDAKAFRESLKQELKLLKHEIDMLPKEIRRDTMKRKRDEKDAEHADRERQFLEKQTDSMEKSMKRLSDQHREKIAMLEKQFLQQKQQLLRAREAAIWELEERQLHEKHQLAKRQLKDLFFLKRHQMLTRHERELEQVRRINGRKEEEMQRRHTLEKKRLPKILRNEAKTRMQIYRQSLRISSMGAPDAEKDKIRSFEDSEKKRMKAEQIRQEMKHKKQWEEVRERDEGLMKELEQLQAEKRKMLMEHETQKIKELEDQYQTELKEWKGQLRPRKQQLESEFVRQQQEQEKFYGNLNNTGTMNSPKAAGNGTFKKNASSRASTAI</sequence>